<dbReference type="Gene3D" id="3.90.110.10">
    <property type="entry name" value="Lactate dehydrogenase/glycoside hydrolase, family 4, C-terminal"/>
    <property type="match status" value="1"/>
</dbReference>
<feature type="domain" description="Lactate/malate dehydrogenase C-terminal" evidence="6">
    <location>
        <begin position="167"/>
        <end position="335"/>
    </location>
</feature>
<evidence type="ECO:0000313" key="8">
    <source>
        <dbReference type="Proteomes" id="UP000748531"/>
    </source>
</evidence>
<dbReference type="GO" id="GO:0004459">
    <property type="term" value="F:L-lactate dehydrogenase (NAD+) activity"/>
    <property type="evidence" value="ECO:0007669"/>
    <property type="project" value="TreeGrafter"/>
</dbReference>
<dbReference type="Gene3D" id="3.40.50.720">
    <property type="entry name" value="NAD(P)-binding Rossmann-like Domain"/>
    <property type="match status" value="1"/>
</dbReference>
<dbReference type="InterPro" id="IPR001236">
    <property type="entry name" value="Lactate/malate_DH_N"/>
</dbReference>
<dbReference type="Pfam" id="PF02866">
    <property type="entry name" value="Ldh_1_C"/>
    <property type="match status" value="1"/>
</dbReference>
<name>A0A8J4T4K6_9TREM</name>
<dbReference type="OrthoDB" id="5405561at2759"/>
<proteinExistence type="inferred from homology"/>
<dbReference type="AlphaFoldDB" id="A0A8J4T4K6"/>
<protein>
    <submittedName>
        <fullName evidence="7">L-lactate dehydrogenase B chain</fullName>
    </submittedName>
</protein>
<feature type="binding site" evidence="3">
    <location>
        <begin position="29"/>
        <end position="34"/>
    </location>
    <ligand>
        <name>NAD(+)</name>
        <dbReference type="ChEBI" id="CHEBI:57540"/>
    </ligand>
</feature>
<evidence type="ECO:0000256" key="3">
    <source>
        <dbReference type="PIRSR" id="PIRSR000102-3"/>
    </source>
</evidence>
<dbReference type="Proteomes" id="UP000748531">
    <property type="component" value="Unassembled WGS sequence"/>
</dbReference>
<dbReference type="InterPro" id="IPR001557">
    <property type="entry name" value="L-lactate/malate_DH"/>
</dbReference>
<evidence type="ECO:0000259" key="5">
    <source>
        <dbReference type="Pfam" id="PF00056"/>
    </source>
</evidence>
<keyword evidence="1 4" id="KW-0560">Oxidoreductase</keyword>
<reference evidence="7" key="1">
    <citation type="submission" date="2019-05" db="EMBL/GenBank/DDBJ databases">
        <title>Annotation for the trematode Paragonimus heterotremus.</title>
        <authorList>
            <person name="Choi Y.-J."/>
        </authorList>
    </citation>
    <scope>NUCLEOTIDE SEQUENCE</scope>
    <source>
        <strain evidence="7">LC</strain>
    </source>
</reference>
<evidence type="ECO:0000256" key="2">
    <source>
        <dbReference type="ARBA" id="ARBA00023027"/>
    </source>
</evidence>
<comment type="similarity">
    <text evidence="4">Belongs to the LDH/MDH superfamily.</text>
</comment>
<evidence type="ECO:0000256" key="4">
    <source>
        <dbReference type="RuleBase" id="RU003369"/>
    </source>
</evidence>
<dbReference type="PRINTS" id="PR00086">
    <property type="entry name" value="LLDHDRGNASE"/>
</dbReference>
<organism evidence="7 8">
    <name type="scientific">Paragonimus heterotremus</name>
    <dbReference type="NCBI Taxonomy" id="100268"/>
    <lineage>
        <taxon>Eukaryota</taxon>
        <taxon>Metazoa</taxon>
        <taxon>Spiralia</taxon>
        <taxon>Lophotrochozoa</taxon>
        <taxon>Platyhelminthes</taxon>
        <taxon>Trematoda</taxon>
        <taxon>Digenea</taxon>
        <taxon>Plagiorchiida</taxon>
        <taxon>Troglotremata</taxon>
        <taxon>Troglotrematidae</taxon>
        <taxon>Paragonimus</taxon>
    </lineage>
</organism>
<dbReference type="GO" id="GO:0006089">
    <property type="term" value="P:lactate metabolic process"/>
    <property type="evidence" value="ECO:0007669"/>
    <property type="project" value="TreeGrafter"/>
</dbReference>
<evidence type="ECO:0000259" key="6">
    <source>
        <dbReference type="Pfam" id="PF02866"/>
    </source>
</evidence>
<dbReference type="InterPro" id="IPR036291">
    <property type="entry name" value="NAD(P)-bd_dom_sf"/>
</dbReference>
<dbReference type="PANTHER" id="PTHR43128:SF16">
    <property type="entry name" value="L-LACTATE DEHYDROGENASE"/>
    <property type="match status" value="1"/>
</dbReference>
<dbReference type="EMBL" id="LUCH01004891">
    <property type="protein sequence ID" value="KAF5398548.1"/>
    <property type="molecule type" value="Genomic_DNA"/>
</dbReference>
<dbReference type="InterPro" id="IPR022383">
    <property type="entry name" value="Lactate/malate_DH_C"/>
</dbReference>
<sequence>MQTLREKVYVPIYAGKRTVVPSVKITIIGAGSVGMATAFSLLTKGIPTELVIVDLNVERVEAEVSDLQNARQFLPKVSIYGGSSTHYKLSANSNIAIICAGVEKRDNENQLSHVQRNVDALKTVIPHLVENSPKCTIIVLIKPVDVLAYVSWRISGFPKNRVLGLGTLLDSSKFCNAISKKLGLSPDAVSGYILGEQGEKAVPIWSSVTCAGLKLRSVYPEIGTPDDKEGYNKIPQELIENEKSIDKGKGANAWAIGLATSVICQALLTDANSIFPISTHAKHEGKLVGLQGVDKDIFFSLPCIVNTNGVRGIMLQQLDDDEKEKLFVSAKKMEELLQSIEW</sequence>
<comment type="caution">
    <text evidence="7">The sequence shown here is derived from an EMBL/GenBank/DDBJ whole genome shotgun (WGS) entry which is preliminary data.</text>
</comment>
<feature type="binding site" evidence="3">
    <location>
        <position position="117"/>
    </location>
    <ligand>
        <name>NAD(+)</name>
        <dbReference type="ChEBI" id="CHEBI:57540"/>
    </ligand>
</feature>
<dbReference type="PANTHER" id="PTHR43128">
    <property type="entry name" value="L-2-HYDROXYCARBOXYLATE DEHYDROGENASE (NAD(P)(+))"/>
    <property type="match status" value="1"/>
</dbReference>
<accession>A0A8J4T4K6</accession>
<keyword evidence="8" id="KW-1185">Reference proteome</keyword>
<dbReference type="Pfam" id="PF00056">
    <property type="entry name" value="Ldh_1_N"/>
    <property type="match status" value="1"/>
</dbReference>
<dbReference type="PIRSF" id="PIRSF000102">
    <property type="entry name" value="Lac_mal_DH"/>
    <property type="match status" value="1"/>
</dbReference>
<evidence type="ECO:0000256" key="1">
    <source>
        <dbReference type="ARBA" id="ARBA00023002"/>
    </source>
</evidence>
<dbReference type="SUPFAM" id="SSF56327">
    <property type="entry name" value="LDH C-terminal domain-like"/>
    <property type="match status" value="1"/>
</dbReference>
<feature type="domain" description="Lactate/malate dehydrogenase N-terminal" evidence="5">
    <location>
        <begin position="23"/>
        <end position="164"/>
    </location>
</feature>
<feature type="binding site" evidence="3">
    <location>
        <position position="54"/>
    </location>
    <ligand>
        <name>NAD(+)</name>
        <dbReference type="ChEBI" id="CHEBI:57540"/>
    </ligand>
</feature>
<dbReference type="SUPFAM" id="SSF51735">
    <property type="entry name" value="NAD(P)-binding Rossmann-fold domains"/>
    <property type="match status" value="1"/>
</dbReference>
<gene>
    <name evidence="7" type="ORF">PHET_07450</name>
</gene>
<keyword evidence="2 3" id="KW-0520">NAD</keyword>
<evidence type="ECO:0000313" key="7">
    <source>
        <dbReference type="EMBL" id="KAF5398548.1"/>
    </source>
</evidence>
<dbReference type="InterPro" id="IPR015955">
    <property type="entry name" value="Lactate_DH/Glyco_Ohase_4_C"/>
</dbReference>